<comment type="similarity">
    <text evidence="7 8">Belongs to the small heat shock protein (HSP20) family.</text>
</comment>
<dbReference type="Pfam" id="PF00011">
    <property type="entry name" value="HSP20"/>
    <property type="match status" value="1"/>
</dbReference>
<dbReference type="Gene3D" id="2.60.40.790">
    <property type="match status" value="1"/>
</dbReference>
<dbReference type="PRINTS" id="PR00299">
    <property type="entry name" value="ACRYSTALLIN"/>
</dbReference>
<accession>A0ABR3M681</accession>
<gene>
    <name evidence="10" type="ORF">QQF64_008465</name>
</gene>
<evidence type="ECO:0000256" key="3">
    <source>
        <dbReference type="ARBA" id="ARBA00022723"/>
    </source>
</evidence>
<evidence type="ECO:0000313" key="10">
    <source>
        <dbReference type="EMBL" id="KAL1260638.1"/>
    </source>
</evidence>
<sequence>MDISIQHPWYRRPWFPGNFPFRIYDQYFGEHLPDSDLFSPFYMFYYRPYFWRFPNWWGSGMPEMRMDRDHFIINLDVKHFSPEELMVKINDDFIEIHGKHNERQDEHGSVAREFYRKYKISGGVDPGAIAASLSADGVLTISTPRHLLELPQRMHECTCEHERITASLGSDAMNSCRPIHHNNDI</sequence>
<evidence type="ECO:0000256" key="8">
    <source>
        <dbReference type="RuleBase" id="RU003616"/>
    </source>
</evidence>
<proteinExistence type="inferred from homology"/>
<dbReference type="PANTHER" id="PTHR45640:SF5">
    <property type="entry name" value="ALPHA-CRYSTALLIN B CHAIN"/>
    <property type="match status" value="1"/>
</dbReference>
<evidence type="ECO:0000256" key="6">
    <source>
        <dbReference type="ARBA" id="ARBA00030175"/>
    </source>
</evidence>
<evidence type="ECO:0000256" key="1">
    <source>
        <dbReference type="ARBA" id="ARBA00018516"/>
    </source>
</evidence>
<dbReference type="InterPro" id="IPR003090">
    <property type="entry name" value="Alpha-crystallin_N"/>
</dbReference>
<dbReference type="InterPro" id="IPR008978">
    <property type="entry name" value="HSP20-like_chaperone"/>
</dbReference>
<keyword evidence="5" id="KW-0007">Acetylation</keyword>
<organism evidence="10 11">
    <name type="scientific">Cirrhinus molitorella</name>
    <name type="common">mud carp</name>
    <dbReference type="NCBI Taxonomy" id="172907"/>
    <lineage>
        <taxon>Eukaryota</taxon>
        <taxon>Metazoa</taxon>
        <taxon>Chordata</taxon>
        <taxon>Craniata</taxon>
        <taxon>Vertebrata</taxon>
        <taxon>Euteleostomi</taxon>
        <taxon>Actinopterygii</taxon>
        <taxon>Neopterygii</taxon>
        <taxon>Teleostei</taxon>
        <taxon>Ostariophysi</taxon>
        <taxon>Cypriniformes</taxon>
        <taxon>Cyprinidae</taxon>
        <taxon>Labeoninae</taxon>
        <taxon>Labeonini</taxon>
        <taxon>Cirrhinus</taxon>
    </lineage>
</organism>
<keyword evidence="11" id="KW-1185">Reference proteome</keyword>
<dbReference type="Proteomes" id="UP001558613">
    <property type="component" value="Unassembled WGS sequence"/>
</dbReference>
<evidence type="ECO:0000256" key="2">
    <source>
        <dbReference type="ARBA" id="ARBA00022613"/>
    </source>
</evidence>
<comment type="caution">
    <text evidence="10">The sequence shown here is derived from an EMBL/GenBank/DDBJ whole genome shotgun (WGS) entry which is preliminary data.</text>
</comment>
<name>A0ABR3M681_9TELE</name>
<dbReference type="SUPFAM" id="SSF49764">
    <property type="entry name" value="HSP20-like chaperones"/>
    <property type="match status" value="1"/>
</dbReference>
<keyword evidence="4" id="KW-0862">Zinc</keyword>
<keyword evidence="2" id="KW-0273">Eye lens protein</keyword>
<dbReference type="Pfam" id="PF00525">
    <property type="entry name" value="Crystallin"/>
    <property type="match status" value="1"/>
</dbReference>
<dbReference type="PROSITE" id="PS01031">
    <property type="entry name" value="SHSP"/>
    <property type="match status" value="1"/>
</dbReference>
<feature type="domain" description="SHSP" evidence="9">
    <location>
        <begin position="52"/>
        <end position="160"/>
    </location>
</feature>
<evidence type="ECO:0000313" key="11">
    <source>
        <dbReference type="Proteomes" id="UP001558613"/>
    </source>
</evidence>
<evidence type="ECO:0000256" key="5">
    <source>
        <dbReference type="ARBA" id="ARBA00022990"/>
    </source>
</evidence>
<dbReference type="InterPro" id="IPR002068">
    <property type="entry name" value="A-crystallin/Hsp20_dom"/>
</dbReference>
<evidence type="ECO:0000256" key="4">
    <source>
        <dbReference type="ARBA" id="ARBA00022833"/>
    </source>
</evidence>
<reference evidence="10 11" key="1">
    <citation type="submission" date="2023-09" db="EMBL/GenBank/DDBJ databases">
        <authorList>
            <person name="Wang M."/>
        </authorList>
    </citation>
    <scope>NUCLEOTIDE SEQUENCE [LARGE SCALE GENOMIC DNA]</scope>
    <source>
        <strain evidence="10">GT-2023</strain>
        <tissue evidence="10">Liver</tissue>
    </source>
</reference>
<dbReference type="PANTHER" id="PTHR45640">
    <property type="entry name" value="HEAT SHOCK PROTEIN HSP-12.2-RELATED"/>
    <property type="match status" value="1"/>
</dbReference>
<evidence type="ECO:0000259" key="9">
    <source>
        <dbReference type="PROSITE" id="PS01031"/>
    </source>
</evidence>
<dbReference type="InterPro" id="IPR001436">
    <property type="entry name" value="Alpha-crystallin/sHSP_animal"/>
</dbReference>
<dbReference type="EMBL" id="JAYMGO010000015">
    <property type="protein sequence ID" value="KAL1260638.1"/>
    <property type="molecule type" value="Genomic_DNA"/>
</dbReference>
<protein>
    <recommendedName>
        <fullName evidence="1">Alpha-crystallin B chain</fullName>
    </recommendedName>
    <alternativeName>
        <fullName evidence="6">Alpha(B)-crystallin</fullName>
    </alternativeName>
</protein>
<keyword evidence="3" id="KW-0479">Metal-binding</keyword>
<evidence type="ECO:0000256" key="7">
    <source>
        <dbReference type="PROSITE-ProRule" id="PRU00285"/>
    </source>
</evidence>